<comment type="pathway">
    <text evidence="2">Siderophore biosynthesis.</text>
</comment>
<dbReference type="OrthoDB" id="7527071at2"/>
<accession>A0A423QBB4</accession>
<gene>
    <name evidence="8" type="ORF">SAHL_00065</name>
</gene>
<dbReference type="InterPro" id="IPR036188">
    <property type="entry name" value="FAD/NAD-bd_sf"/>
</dbReference>
<evidence type="ECO:0000256" key="4">
    <source>
        <dbReference type="ARBA" id="ARBA00022630"/>
    </source>
</evidence>
<dbReference type="Gene3D" id="3.50.50.60">
    <property type="entry name" value="FAD/NAD(P)-binding domain"/>
    <property type="match status" value="1"/>
</dbReference>
<dbReference type="AlphaFoldDB" id="A0A423QBB4"/>
<keyword evidence="7" id="KW-0560">Oxidoreductase</keyword>
<comment type="similarity">
    <text evidence="3">Belongs to the lysine N(6)-hydroxylase/L-ornithine N(5)-oxygenase family.</text>
</comment>
<evidence type="ECO:0000256" key="5">
    <source>
        <dbReference type="ARBA" id="ARBA00022827"/>
    </source>
</evidence>
<sequence>MVEPAMHIHDVAGIGIGPFNLGLAALSAPIDDLDAVFIDENDHFDWHPGLLLEGATLQTPFMADLVTLAAPTSDYSFLNYLKQTGRIYAFYIREQFHMLRAEYNQYCRWVCERLDNLVFGTRVVALAHDAAAGCYTLTLEDTATGARRELRARALVLGTGPDVHVPACCRELGGRVVHASAFAHERARLQAGESITVVGSGQSAAEVFHALLAEQPRHGYRLDWFTRSPRFFALNYDKLTLEMTSPEYVDYFHGLSEHRRHRLGEDHKSLYKGIDESLINAIYDLMYERDVAGTLDVGLQANVELRDARHDAVRDTIELDFVQHEQGAGFTHRSASLVLATGFAYRVPDYIDGIADRIRWDEQGRFDVSRDYAVDHANAEIFVQNAEIHTHGFVTPDLGMACYRNACILRALTGVEHYPIERRIAFQQFAVQTPDTPAVNRRRTPA</sequence>
<dbReference type="EMBL" id="AYKF01000001">
    <property type="protein sequence ID" value="ROO37592.1"/>
    <property type="molecule type" value="Genomic_DNA"/>
</dbReference>
<keyword evidence="4" id="KW-0285">Flavoprotein</keyword>
<dbReference type="GO" id="GO:0016491">
    <property type="term" value="F:oxidoreductase activity"/>
    <property type="evidence" value="ECO:0007669"/>
    <property type="project" value="UniProtKB-KW"/>
</dbReference>
<dbReference type="PANTHER" id="PTHR42802:SF1">
    <property type="entry name" value="L-ORNITHINE N(5)-MONOOXYGENASE"/>
    <property type="match status" value="1"/>
</dbReference>
<name>A0A423QBB4_9GAMM</name>
<proteinExistence type="inferred from homology"/>
<comment type="caution">
    <text evidence="8">The sequence shown here is derived from an EMBL/GenBank/DDBJ whole genome shotgun (WGS) entry which is preliminary data.</text>
</comment>
<dbReference type="Pfam" id="PF13434">
    <property type="entry name" value="Lys_Orn_oxgnase"/>
    <property type="match status" value="1"/>
</dbReference>
<evidence type="ECO:0000256" key="7">
    <source>
        <dbReference type="ARBA" id="ARBA00023002"/>
    </source>
</evidence>
<reference evidence="8 9" key="1">
    <citation type="submission" date="2013-10" db="EMBL/GenBank/DDBJ databases">
        <title>Salinisphaera halophila YIM 95161 Genome Sequencing.</title>
        <authorList>
            <person name="Lai Q."/>
            <person name="Li C."/>
            <person name="Shao Z."/>
        </authorList>
    </citation>
    <scope>NUCLEOTIDE SEQUENCE [LARGE SCALE GENOMIC DNA]</scope>
    <source>
        <strain evidence="8 9">YIM 95161</strain>
    </source>
</reference>
<evidence type="ECO:0000313" key="9">
    <source>
        <dbReference type="Proteomes" id="UP000285123"/>
    </source>
</evidence>
<protein>
    <submittedName>
        <fullName evidence="8">Alcaligin biosynthesis enzyme</fullName>
    </submittedName>
</protein>
<dbReference type="Proteomes" id="UP000285123">
    <property type="component" value="Unassembled WGS sequence"/>
</dbReference>
<evidence type="ECO:0000256" key="2">
    <source>
        <dbReference type="ARBA" id="ARBA00004924"/>
    </source>
</evidence>
<dbReference type="InterPro" id="IPR025700">
    <property type="entry name" value="Lys/Orn_oxygenase"/>
</dbReference>
<evidence type="ECO:0000313" key="8">
    <source>
        <dbReference type="EMBL" id="ROO37592.1"/>
    </source>
</evidence>
<comment type="cofactor">
    <cofactor evidence="1">
        <name>FAD</name>
        <dbReference type="ChEBI" id="CHEBI:57692"/>
    </cofactor>
</comment>
<keyword evidence="6" id="KW-0521">NADP</keyword>
<evidence type="ECO:0000256" key="1">
    <source>
        <dbReference type="ARBA" id="ARBA00001974"/>
    </source>
</evidence>
<evidence type="ECO:0000256" key="3">
    <source>
        <dbReference type="ARBA" id="ARBA00007588"/>
    </source>
</evidence>
<dbReference type="SUPFAM" id="SSF51905">
    <property type="entry name" value="FAD/NAD(P)-binding domain"/>
    <property type="match status" value="1"/>
</dbReference>
<keyword evidence="5" id="KW-0274">FAD</keyword>
<organism evidence="8 9">
    <name type="scientific">Salinisphaera orenii YIM 95161</name>
    <dbReference type="NCBI Taxonomy" id="1051139"/>
    <lineage>
        <taxon>Bacteria</taxon>
        <taxon>Pseudomonadati</taxon>
        <taxon>Pseudomonadota</taxon>
        <taxon>Gammaproteobacteria</taxon>
        <taxon>Salinisphaerales</taxon>
        <taxon>Salinisphaeraceae</taxon>
        <taxon>Salinisphaera</taxon>
    </lineage>
</organism>
<evidence type="ECO:0000256" key="6">
    <source>
        <dbReference type="ARBA" id="ARBA00022857"/>
    </source>
</evidence>
<dbReference type="PANTHER" id="PTHR42802">
    <property type="entry name" value="MONOOXYGENASE"/>
    <property type="match status" value="1"/>
</dbReference>